<dbReference type="RefSeq" id="WP_191003757.1">
    <property type="nucleotide sequence ID" value="NZ_JACXAD010000003.1"/>
</dbReference>
<keyword evidence="1" id="KW-0645">Protease</keyword>
<dbReference type="Pfam" id="PF13715">
    <property type="entry name" value="CarbopepD_reg_2"/>
    <property type="match status" value="1"/>
</dbReference>
<dbReference type="AlphaFoldDB" id="A0A927BB74"/>
<dbReference type="Proteomes" id="UP000612233">
    <property type="component" value="Unassembled WGS sequence"/>
</dbReference>
<dbReference type="GO" id="GO:0004180">
    <property type="term" value="F:carboxypeptidase activity"/>
    <property type="evidence" value="ECO:0007669"/>
    <property type="project" value="UniProtKB-KW"/>
</dbReference>
<name>A0A927BB74_9BACT</name>
<evidence type="ECO:0000313" key="2">
    <source>
        <dbReference type="Proteomes" id="UP000612233"/>
    </source>
</evidence>
<dbReference type="EMBL" id="JACXAD010000003">
    <property type="protein sequence ID" value="MBD2766923.1"/>
    <property type="molecule type" value="Genomic_DNA"/>
</dbReference>
<organism evidence="1 2">
    <name type="scientific">Hymenobacter montanus</name>
    <dbReference type="NCBI Taxonomy" id="2771359"/>
    <lineage>
        <taxon>Bacteria</taxon>
        <taxon>Pseudomonadati</taxon>
        <taxon>Bacteroidota</taxon>
        <taxon>Cytophagia</taxon>
        <taxon>Cytophagales</taxon>
        <taxon>Hymenobacteraceae</taxon>
        <taxon>Hymenobacter</taxon>
    </lineage>
</organism>
<sequence>MKLTASPFNPTTGELLPVYRDAYLRGDLSHENTVAVEAYLKSNRSLGNDTLRRFHDMKQDGEHMRPVGWVQRQMDLIRTEPKRFRQRAAALVMGAVLVAGASMATTHVSNRNLVTNKALTVDATSLSEGELAEASSEASARTVMVQGRILDENGRPLVGATVIDKVSGQGVGTDANGNYSMRLPAHQAKKLQFGYGGYADEEVQVNGSSVQNVTLVPRKHLEGRTKRHRWLFF</sequence>
<reference evidence="1" key="1">
    <citation type="submission" date="2020-09" db="EMBL/GenBank/DDBJ databases">
        <authorList>
            <person name="Kim M.K."/>
        </authorList>
    </citation>
    <scope>NUCLEOTIDE SEQUENCE</scope>
    <source>
        <strain evidence="1">BT664</strain>
    </source>
</reference>
<keyword evidence="1" id="KW-0378">Hydrolase</keyword>
<evidence type="ECO:0000313" key="1">
    <source>
        <dbReference type="EMBL" id="MBD2766923.1"/>
    </source>
</evidence>
<comment type="caution">
    <text evidence="1">The sequence shown here is derived from an EMBL/GenBank/DDBJ whole genome shotgun (WGS) entry which is preliminary data.</text>
</comment>
<keyword evidence="1" id="KW-0121">Carboxypeptidase</keyword>
<dbReference type="InterPro" id="IPR008969">
    <property type="entry name" value="CarboxyPept-like_regulatory"/>
</dbReference>
<keyword evidence="2" id="KW-1185">Reference proteome</keyword>
<gene>
    <name evidence="1" type="ORF">IC235_03335</name>
</gene>
<accession>A0A927BB74</accession>
<dbReference type="Gene3D" id="2.60.40.1120">
    <property type="entry name" value="Carboxypeptidase-like, regulatory domain"/>
    <property type="match status" value="1"/>
</dbReference>
<dbReference type="SUPFAM" id="SSF49464">
    <property type="entry name" value="Carboxypeptidase regulatory domain-like"/>
    <property type="match status" value="1"/>
</dbReference>
<proteinExistence type="predicted"/>
<protein>
    <submittedName>
        <fullName evidence="1">Carboxypeptidase-like regulatory domain-containing protein</fullName>
    </submittedName>
</protein>